<reference evidence="7" key="1">
    <citation type="submission" date="2018-02" db="EMBL/GenBank/DDBJ databases">
        <authorList>
            <person name="Hausmann B."/>
        </authorList>
    </citation>
    <scope>NUCLEOTIDE SEQUENCE [LARGE SCALE GENOMIC DNA]</scope>
    <source>
        <strain evidence="7">Peat soil MAG SbA1</strain>
    </source>
</reference>
<dbReference type="InterPro" id="IPR003782">
    <property type="entry name" value="SCO1/SenC"/>
</dbReference>
<dbReference type="PANTHER" id="PTHR12151">
    <property type="entry name" value="ELECTRON TRANSPORT PROTIN SCO1/SENC FAMILY MEMBER"/>
    <property type="match status" value="1"/>
</dbReference>
<accession>A0A2U3LDU8</accession>
<dbReference type="Proteomes" id="UP000238701">
    <property type="component" value="Unassembled WGS sequence"/>
</dbReference>
<evidence type="ECO:0000256" key="3">
    <source>
        <dbReference type="PIRSR" id="PIRSR603782-2"/>
    </source>
</evidence>
<feature type="disulfide bond" description="Redox-active" evidence="3">
    <location>
        <begin position="118"/>
        <end position="122"/>
    </location>
</feature>
<dbReference type="EMBL" id="OMOD01000197">
    <property type="protein sequence ID" value="SPF50010.1"/>
    <property type="molecule type" value="Genomic_DNA"/>
</dbReference>
<dbReference type="Pfam" id="PF02630">
    <property type="entry name" value="SCO1-SenC"/>
    <property type="match status" value="1"/>
</dbReference>
<dbReference type="SUPFAM" id="SSF52833">
    <property type="entry name" value="Thioredoxin-like"/>
    <property type="match status" value="1"/>
</dbReference>
<feature type="binding site" evidence="2">
    <location>
        <position position="118"/>
    </location>
    <ligand>
        <name>Cu cation</name>
        <dbReference type="ChEBI" id="CHEBI:23378"/>
    </ligand>
</feature>
<feature type="compositionally biased region" description="Polar residues" evidence="4">
    <location>
        <begin position="1"/>
        <end position="10"/>
    </location>
</feature>
<feature type="transmembrane region" description="Helical" evidence="5">
    <location>
        <begin position="279"/>
        <end position="299"/>
    </location>
</feature>
<keyword evidence="5" id="KW-1133">Transmembrane helix</keyword>
<keyword evidence="2" id="KW-0479">Metal-binding</keyword>
<gene>
    <name evidence="6" type="primary">sco</name>
    <name evidence="6" type="ORF">SBA1_980014</name>
</gene>
<evidence type="ECO:0000256" key="1">
    <source>
        <dbReference type="ARBA" id="ARBA00010996"/>
    </source>
</evidence>
<keyword evidence="5" id="KW-0812">Transmembrane</keyword>
<evidence type="ECO:0000256" key="2">
    <source>
        <dbReference type="PIRSR" id="PIRSR603782-1"/>
    </source>
</evidence>
<evidence type="ECO:0000313" key="7">
    <source>
        <dbReference type="Proteomes" id="UP000238701"/>
    </source>
</evidence>
<dbReference type="CDD" id="cd02968">
    <property type="entry name" value="SCO"/>
    <property type="match status" value="1"/>
</dbReference>
<organism evidence="6 7">
    <name type="scientific">Candidatus Sulfotelmatobacter kueseliae</name>
    <dbReference type="NCBI Taxonomy" id="2042962"/>
    <lineage>
        <taxon>Bacteria</taxon>
        <taxon>Pseudomonadati</taxon>
        <taxon>Acidobacteriota</taxon>
        <taxon>Terriglobia</taxon>
        <taxon>Terriglobales</taxon>
        <taxon>Candidatus Korobacteraceae</taxon>
        <taxon>Candidatus Sulfotelmatobacter</taxon>
    </lineage>
</organism>
<evidence type="ECO:0000256" key="4">
    <source>
        <dbReference type="SAM" id="MobiDB-lite"/>
    </source>
</evidence>
<comment type="similarity">
    <text evidence="1">Belongs to the SCO1/2 family.</text>
</comment>
<keyword evidence="2" id="KW-0186">Copper</keyword>
<dbReference type="GO" id="GO:0046872">
    <property type="term" value="F:metal ion binding"/>
    <property type="evidence" value="ECO:0007669"/>
    <property type="project" value="UniProtKB-KW"/>
</dbReference>
<dbReference type="OrthoDB" id="9786756at2"/>
<feature type="region of interest" description="Disordered" evidence="4">
    <location>
        <begin position="1"/>
        <end position="34"/>
    </location>
</feature>
<dbReference type="InterPro" id="IPR036249">
    <property type="entry name" value="Thioredoxin-like_sf"/>
</dbReference>
<dbReference type="Gene3D" id="3.40.30.10">
    <property type="entry name" value="Glutaredoxin"/>
    <property type="match status" value="1"/>
</dbReference>
<dbReference type="AlphaFoldDB" id="A0A2U3LDU8"/>
<proteinExistence type="inferred from homology"/>
<evidence type="ECO:0000256" key="5">
    <source>
        <dbReference type="SAM" id="Phobius"/>
    </source>
</evidence>
<sequence length="317" mass="34652">MSSKNRNSIMTHVGTAAQAGPERSRRSRPVERSSTATRLLATLALLAATAWGQGMSPGIMSPPAAARPPRLQNVGIEQRLDAQVPLDLTFVDDAGRTVKLGDYFGKKPIILNLVYYNCTMLCGEALAGLAGSMKMIKFDVGKEFEVVTVSFNPEETPEIAAAKKKDYVERYGRPGAASGWHFLTGPPESINALTKAVGFQYQYDPKLNQYAHATAIMVLTPEGRISRYFYGVDFPPKDLRMGLVEASQGKIGNLTDQVLLYCFHYDPTAGKYGAVINNILKLGAGVTIVLVGGLLLVLFRLERMAPPRRDWDQVKAK</sequence>
<feature type="binding site" evidence="2">
    <location>
        <position position="122"/>
    </location>
    <ligand>
        <name>Cu cation</name>
        <dbReference type="ChEBI" id="CHEBI:23378"/>
    </ligand>
</feature>
<feature type="compositionally biased region" description="Basic and acidic residues" evidence="4">
    <location>
        <begin position="22"/>
        <end position="31"/>
    </location>
</feature>
<dbReference type="PANTHER" id="PTHR12151:SF8">
    <property type="entry name" value="THIOREDOXIN DOMAIN-CONTAINING PROTEIN"/>
    <property type="match status" value="1"/>
</dbReference>
<protein>
    <submittedName>
        <fullName evidence="6">Electron transport protein SCO1/SenC</fullName>
    </submittedName>
</protein>
<keyword evidence="5" id="KW-0472">Membrane</keyword>
<keyword evidence="3" id="KW-1015">Disulfide bond</keyword>
<name>A0A2U3LDU8_9BACT</name>
<feature type="binding site" evidence="2">
    <location>
        <position position="212"/>
    </location>
    <ligand>
        <name>Cu cation</name>
        <dbReference type="ChEBI" id="CHEBI:23378"/>
    </ligand>
</feature>
<evidence type="ECO:0000313" key="6">
    <source>
        <dbReference type="EMBL" id="SPF50010.1"/>
    </source>
</evidence>